<dbReference type="Proteomes" id="UP000190675">
    <property type="component" value="Chromosome I"/>
</dbReference>
<protein>
    <submittedName>
        <fullName evidence="4">Cytosine deaminase</fullName>
    </submittedName>
</protein>
<dbReference type="InterPro" id="IPR052349">
    <property type="entry name" value="Metallo-hydrolase_Enzymes"/>
</dbReference>
<accession>A0A1M5HDA8</accession>
<dbReference type="AlphaFoldDB" id="A0A1M5HDA8"/>
<dbReference type="Pfam" id="PF07969">
    <property type="entry name" value="Amidohydro_3"/>
    <property type="match status" value="1"/>
</dbReference>
<evidence type="ECO:0000256" key="1">
    <source>
        <dbReference type="ARBA" id="ARBA00022723"/>
    </source>
</evidence>
<dbReference type="FunFam" id="3.20.20.140:FF:000019">
    <property type="entry name" value="Cytosine deaminase"/>
    <property type="match status" value="1"/>
</dbReference>
<dbReference type="InterPro" id="IPR013108">
    <property type="entry name" value="Amidohydro_3"/>
</dbReference>
<gene>
    <name evidence="4" type="ORF">SAMN05444169_0753</name>
</gene>
<evidence type="ECO:0000256" key="2">
    <source>
        <dbReference type="ARBA" id="ARBA00022801"/>
    </source>
</evidence>
<feature type="domain" description="Amidohydrolase 3" evidence="3">
    <location>
        <begin position="160"/>
        <end position="386"/>
    </location>
</feature>
<dbReference type="PANTHER" id="PTHR32027">
    <property type="entry name" value="CYTOSINE DEAMINASE"/>
    <property type="match status" value="1"/>
</dbReference>
<reference evidence="4 5" key="1">
    <citation type="submission" date="2016-11" db="EMBL/GenBank/DDBJ databases">
        <authorList>
            <person name="Jaros S."/>
            <person name="Januszkiewicz K."/>
            <person name="Wedrychowicz H."/>
        </authorList>
    </citation>
    <scope>NUCLEOTIDE SEQUENCE [LARGE SCALE GENOMIC DNA]</scope>
    <source>
        <strain evidence="4 5">GAS242</strain>
    </source>
</reference>
<dbReference type="RefSeq" id="WP_079564732.1">
    <property type="nucleotide sequence ID" value="NZ_LT670818.1"/>
</dbReference>
<dbReference type="GO" id="GO:0046872">
    <property type="term" value="F:metal ion binding"/>
    <property type="evidence" value="ECO:0007669"/>
    <property type="project" value="UniProtKB-KW"/>
</dbReference>
<name>A0A1M5HDA8_9BRAD</name>
<dbReference type="SUPFAM" id="SSF51556">
    <property type="entry name" value="Metallo-dependent hydrolases"/>
    <property type="match status" value="1"/>
</dbReference>
<dbReference type="CDD" id="cd01293">
    <property type="entry name" value="Bact_CD"/>
    <property type="match status" value="1"/>
</dbReference>
<dbReference type="PANTHER" id="PTHR32027:SF9">
    <property type="entry name" value="BLL3847 PROTEIN"/>
    <property type="match status" value="1"/>
</dbReference>
<dbReference type="GO" id="GO:0016814">
    <property type="term" value="F:hydrolase activity, acting on carbon-nitrogen (but not peptide) bonds, in cyclic amidines"/>
    <property type="evidence" value="ECO:0007669"/>
    <property type="project" value="UniProtKB-ARBA"/>
</dbReference>
<dbReference type="Gene3D" id="2.30.40.10">
    <property type="entry name" value="Urease, subunit C, domain 1"/>
    <property type="match status" value="1"/>
</dbReference>
<dbReference type="GO" id="GO:0019239">
    <property type="term" value="F:deaminase activity"/>
    <property type="evidence" value="ECO:0007669"/>
    <property type="project" value="UniProtKB-ARBA"/>
</dbReference>
<dbReference type="InterPro" id="IPR011059">
    <property type="entry name" value="Metal-dep_hydrolase_composite"/>
</dbReference>
<proteinExistence type="predicted"/>
<dbReference type="OrthoDB" id="9815027at2"/>
<evidence type="ECO:0000313" key="4">
    <source>
        <dbReference type="EMBL" id="SHG13945.1"/>
    </source>
</evidence>
<dbReference type="SUPFAM" id="SSF51338">
    <property type="entry name" value="Composite domain of metallo-dependent hydrolases"/>
    <property type="match status" value="1"/>
</dbReference>
<keyword evidence="2" id="KW-0378">Hydrolase</keyword>
<evidence type="ECO:0000313" key="5">
    <source>
        <dbReference type="Proteomes" id="UP000190675"/>
    </source>
</evidence>
<dbReference type="InterPro" id="IPR032466">
    <property type="entry name" value="Metal_Hydrolase"/>
</dbReference>
<evidence type="ECO:0000259" key="3">
    <source>
        <dbReference type="Pfam" id="PF07969"/>
    </source>
</evidence>
<sequence>MLFDYVLRNGRIAGGSPDPVDVGVRDGRIAAIASSSAMSARDSSRDIALDGRLMIPGFVETHIHLDKSCISDRCNCVTGTLQEAIAAAAAAKRNFTEQDIYARASRTLEKAIVQGTTRMRTHVEVDPRIGMKGFHALRRLQRDFAWAVDLELCVFPQEGLLNDPGCDALLVEACENGAGSIGGAPYVDNDPHGQIARIFELAGRYDLDIDFHLDFDLDPSWMHLDEVCRRTDQYGWGGRVAIGHVSKLSALDAGALQSVGRRLAGAGVAVTVLPATDLYLMGRGAAHSVPRGVAPVHRLLDYGVTCSLSTNNVLNPFTPYGDCSLIRMANLYANVAQAGQPDELTACLAMVTTLSARLMNLRDYGIAVGNPADIVVLDCRNSSAAVAELAQPLLAMKRGRISFSRAPAVINWPTSADLSGSVDPASRHRDAGI</sequence>
<keyword evidence="1" id="KW-0479">Metal-binding</keyword>
<dbReference type="Gene3D" id="3.20.20.140">
    <property type="entry name" value="Metal-dependent hydrolases"/>
    <property type="match status" value="1"/>
</dbReference>
<dbReference type="EMBL" id="LT670818">
    <property type="protein sequence ID" value="SHG13945.1"/>
    <property type="molecule type" value="Genomic_DNA"/>
</dbReference>
<organism evidence="4 5">
    <name type="scientific">Bradyrhizobium erythrophlei</name>
    <dbReference type="NCBI Taxonomy" id="1437360"/>
    <lineage>
        <taxon>Bacteria</taxon>
        <taxon>Pseudomonadati</taxon>
        <taxon>Pseudomonadota</taxon>
        <taxon>Alphaproteobacteria</taxon>
        <taxon>Hyphomicrobiales</taxon>
        <taxon>Nitrobacteraceae</taxon>
        <taxon>Bradyrhizobium</taxon>
    </lineage>
</organism>